<dbReference type="InterPro" id="IPR036010">
    <property type="entry name" value="2Fe-2S_ferredoxin-like_sf"/>
</dbReference>
<evidence type="ECO:0000256" key="7">
    <source>
        <dbReference type="ARBA" id="ARBA00023004"/>
    </source>
</evidence>
<feature type="transmembrane region" description="Helical" evidence="9">
    <location>
        <begin position="201"/>
        <end position="220"/>
    </location>
</feature>
<keyword evidence="6 12" id="KW-0560">Oxidoreductase</keyword>
<evidence type="ECO:0000313" key="12">
    <source>
        <dbReference type="EMBL" id="TWT87469.1"/>
    </source>
</evidence>
<dbReference type="CDD" id="cd00207">
    <property type="entry name" value="fer2"/>
    <property type="match status" value="1"/>
</dbReference>
<dbReference type="GO" id="GO:0051537">
    <property type="term" value="F:2 iron, 2 sulfur cluster binding"/>
    <property type="evidence" value="ECO:0007669"/>
    <property type="project" value="UniProtKB-KW"/>
</dbReference>
<dbReference type="GO" id="GO:0008941">
    <property type="term" value="F:nitric oxide dioxygenase NAD(P)H activity"/>
    <property type="evidence" value="ECO:0007669"/>
    <property type="project" value="UniProtKB-EC"/>
</dbReference>
<dbReference type="InterPro" id="IPR001041">
    <property type="entry name" value="2Fe-2S_ferredoxin-type"/>
</dbReference>
<protein>
    <submittedName>
        <fullName evidence="12">Flavohemoprotein</fullName>
        <ecNumber evidence="12">1.14.12.17</ecNumber>
    </submittedName>
</protein>
<keyword evidence="8" id="KW-0411">Iron-sulfur</keyword>
<evidence type="ECO:0000256" key="6">
    <source>
        <dbReference type="ARBA" id="ARBA00023002"/>
    </source>
</evidence>
<comment type="cofactor">
    <cofactor evidence="1">
        <name>FAD</name>
        <dbReference type="ChEBI" id="CHEBI:57692"/>
    </cofactor>
</comment>
<keyword evidence="2" id="KW-0285">Flavoprotein</keyword>
<dbReference type="AlphaFoldDB" id="A0A5C5ZJD8"/>
<name>A0A5C5ZJD8_9BACT</name>
<dbReference type="InterPro" id="IPR017927">
    <property type="entry name" value="FAD-bd_FR_type"/>
</dbReference>
<reference evidence="12 13" key="1">
    <citation type="submission" date="2019-02" db="EMBL/GenBank/DDBJ databases">
        <title>Deep-cultivation of Planctomycetes and their phenomic and genomic characterization uncovers novel biology.</title>
        <authorList>
            <person name="Wiegand S."/>
            <person name="Jogler M."/>
            <person name="Boedeker C."/>
            <person name="Pinto D."/>
            <person name="Vollmers J."/>
            <person name="Rivas-Marin E."/>
            <person name="Kohn T."/>
            <person name="Peeters S.H."/>
            <person name="Heuer A."/>
            <person name="Rast P."/>
            <person name="Oberbeckmann S."/>
            <person name="Bunk B."/>
            <person name="Jeske O."/>
            <person name="Meyerdierks A."/>
            <person name="Storesund J.E."/>
            <person name="Kallscheuer N."/>
            <person name="Luecker S."/>
            <person name="Lage O.M."/>
            <person name="Pohl T."/>
            <person name="Merkel B.J."/>
            <person name="Hornburger P."/>
            <person name="Mueller R.-W."/>
            <person name="Bruemmer F."/>
            <person name="Labrenz M."/>
            <person name="Spormann A.M."/>
            <person name="Op Den Camp H."/>
            <person name="Overmann J."/>
            <person name="Amann R."/>
            <person name="Jetten M.S.M."/>
            <person name="Mascher T."/>
            <person name="Medema M.H."/>
            <person name="Devos D.P."/>
            <person name="Kaster A.-K."/>
            <person name="Ovreas L."/>
            <person name="Rohde M."/>
            <person name="Galperin M.Y."/>
            <person name="Jogler C."/>
        </authorList>
    </citation>
    <scope>NUCLEOTIDE SEQUENCE [LARGE SCALE GENOMIC DNA]</scope>
    <source>
        <strain evidence="12 13">Mal64</strain>
    </source>
</reference>
<dbReference type="PROSITE" id="PS51085">
    <property type="entry name" value="2FE2S_FER_2"/>
    <property type="match status" value="1"/>
</dbReference>
<dbReference type="Gene3D" id="3.10.20.30">
    <property type="match status" value="1"/>
</dbReference>
<dbReference type="GO" id="GO:0046872">
    <property type="term" value="F:metal ion binding"/>
    <property type="evidence" value="ECO:0007669"/>
    <property type="project" value="UniProtKB-KW"/>
</dbReference>
<dbReference type="InterPro" id="IPR001433">
    <property type="entry name" value="OxRdtase_FAD/NAD-bd"/>
</dbReference>
<evidence type="ECO:0000256" key="2">
    <source>
        <dbReference type="ARBA" id="ARBA00022630"/>
    </source>
</evidence>
<dbReference type="Pfam" id="PF00111">
    <property type="entry name" value="Fer2"/>
    <property type="match status" value="1"/>
</dbReference>
<comment type="caution">
    <text evidence="12">The sequence shown here is derived from an EMBL/GenBank/DDBJ whole genome shotgun (WGS) entry which is preliminary data.</text>
</comment>
<keyword evidence="4" id="KW-0479">Metal-binding</keyword>
<keyword evidence="9" id="KW-0472">Membrane</keyword>
<evidence type="ECO:0000256" key="9">
    <source>
        <dbReference type="SAM" id="Phobius"/>
    </source>
</evidence>
<proteinExistence type="predicted"/>
<dbReference type="Gene3D" id="3.40.50.80">
    <property type="entry name" value="Nucleotide-binding domain of ferredoxin-NADP reductase (FNR) module"/>
    <property type="match status" value="1"/>
</dbReference>
<dbReference type="SUPFAM" id="SSF54292">
    <property type="entry name" value="2Fe-2S ferredoxin-like"/>
    <property type="match status" value="1"/>
</dbReference>
<feature type="domain" description="FAD-binding FR-type" evidence="11">
    <location>
        <begin position="71"/>
        <end position="194"/>
    </location>
</feature>
<dbReference type="SUPFAM" id="SSF52343">
    <property type="entry name" value="Ferredoxin reductase-like, C-terminal NADP-linked domain"/>
    <property type="match status" value="1"/>
</dbReference>
<keyword evidence="3" id="KW-0001">2Fe-2S</keyword>
<dbReference type="Gene3D" id="2.40.30.10">
    <property type="entry name" value="Translation factors"/>
    <property type="match status" value="1"/>
</dbReference>
<dbReference type="SUPFAM" id="SSF63380">
    <property type="entry name" value="Riboflavin synthase domain-like"/>
    <property type="match status" value="1"/>
</dbReference>
<dbReference type="OrthoDB" id="9801223at2"/>
<evidence type="ECO:0000256" key="4">
    <source>
        <dbReference type="ARBA" id="ARBA00022723"/>
    </source>
</evidence>
<dbReference type="InterPro" id="IPR050415">
    <property type="entry name" value="MRET"/>
</dbReference>
<sequence>MDASQNWMLCALGATLCAGVVVQLAAGGVAAWRTGERRRRRAERWREAFLRRVEAVAAASRARDVNAPPWEGERPMRVASVVDEAEGLKSFYLTPADGQPLPGFMPGQYLTLSARLPSDAADATAPDDAKPTVRCYSLSDRPREEFYRLTIKREPADPNRPGSKPGVFSGWMHDHTKPGDVIACKAPSGGFFLNPADPRPVVLIAGGIGVTPMMSMLLTLDHLRSHRPAHAFFAFRTPDERPYDDDLRRLAASNDRFKIHLFYSKADGAQAERPPSSDAAQPTESWGERITVNALSERLPSNNFDYYICGPPRMMHAIVPDLLAWGVPPDAIHYEAFGPASVKMAPDDSLMERAKGSVVRFAGRDCEAVWNGEYESLLELAESLGVPLASGCRAGNCGACRVRVLEGKTATTKPPGATAAAGDCLACISLPEGPVVLEA</sequence>
<keyword evidence="5" id="KW-0274">FAD</keyword>
<dbReference type="EMBL" id="SJPQ01000003">
    <property type="protein sequence ID" value="TWT87469.1"/>
    <property type="molecule type" value="Genomic_DNA"/>
</dbReference>
<dbReference type="EC" id="1.14.12.17" evidence="12"/>
<evidence type="ECO:0000256" key="3">
    <source>
        <dbReference type="ARBA" id="ARBA00022714"/>
    </source>
</evidence>
<dbReference type="InterPro" id="IPR017938">
    <property type="entry name" value="Riboflavin_synthase-like_b-brl"/>
</dbReference>
<dbReference type="Proteomes" id="UP000315440">
    <property type="component" value="Unassembled WGS sequence"/>
</dbReference>
<accession>A0A5C5ZJD8</accession>
<evidence type="ECO:0000256" key="8">
    <source>
        <dbReference type="ARBA" id="ARBA00023014"/>
    </source>
</evidence>
<dbReference type="RefSeq" id="WP_146401632.1">
    <property type="nucleotide sequence ID" value="NZ_SJPQ01000003.1"/>
</dbReference>
<evidence type="ECO:0000259" key="10">
    <source>
        <dbReference type="PROSITE" id="PS51085"/>
    </source>
</evidence>
<feature type="domain" description="2Fe-2S ferredoxin-type" evidence="10">
    <location>
        <begin position="357"/>
        <end position="439"/>
    </location>
</feature>
<dbReference type="PROSITE" id="PS00197">
    <property type="entry name" value="2FE2S_FER_1"/>
    <property type="match status" value="1"/>
</dbReference>
<evidence type="ECO:0000313" key="13">
    <source>
        <dbReference type="Proteomes" id="UP000315440"/>
    </source>
</evidence>
<dbReference type="InterPro" id="IPR006058">
    <property type="entry name" value="2Fe2S_fd_BS"/>
</dbReference>
<evidence type="ECO:0000259" key="11">
    <source>
        <dbReference type="PROSITE" id="PS51384"/>
    </source>
</evidence>
<dbReference type="InterPro" id="IPR012675">
    <property type="entry name" value="Beta-grasp_dom_sf"/>
</dbReference>
<dbReference type="GO" id="GO:0050660">
    <property type="term" value="F:flavin adenine dinucleotide binding"/>
    <property type="evidence" value="ECO:0007669"/>
    <property type="project" value="TreeGrafter"/>
</dbReference>
<evidence type="ECO:0000256" key="1">
    <source>
        <dbReference type="ARBA" id="ARBA00001974"/>
    </source>
</evidence>
<gene>
    <name evidence="12" type="primary">hmp_2</name>
    <name evidence="12" type="ORF">Mal64_30080</name>
</gene>
<dbReference type="PANTHER" id="PTHR47354:SF8">
    <property type="entry name" value="1,2-PHENYLACETYL-COA EPOXIDASE, SUBUNIT E"/>
    <property type="match status" value="1"/>
</dbReference>
<dbReference type="Pfam" id="PF00175">
    <property type="entry name" value="NAD_binding_1"/>
    <property type="match status" value="1"/>
</dbReference>
<dbReference type="PANTHER" id="PTHR47354">
    <property type="entry name" value="NADH OXIDOREDUCTASE HCR"/>
    <property type="match status" value="1"/>
</dbReference>
<keyword evidence="9" id="KW-1133">Transmembrane helix</keyword>
<keyword evidence="7" id="KW-0408">Iron</keyword>
<keyword evidence="13" id="KW-1185">Reference proteome</keyword>
<dbReference type="PROSITE" id="PS51384">
    <property type="entry name" value="FAD_FR"/>
    <property type="match status" value="1"/>
</dbReference>
<dbReference type="CDD" id="cd06184">
    <property type="entry name" value="flavohem_like_fad_nad_binding"/>
    <property type="match status" value="1"/>
</dbReference>
<organism evidence="12 13">
    <name type="scientific">Pseudobythopirellula maris</name>
    <dbReference type="NCBI Taxonomy" id="2527991"/>
    <lineage>
        <taxon>Bacteria</taxon>
        <taxon>Pseudomonadati</taxon>
        <taxon>Planctomycetota</taxon>
        <taxon>Planctomycetia</taxon>
        <taxon>Pirellulales</taxon>
        <taxon>Lacipirellulaceae</taxon>
        <taxon>Pseudobythopirellula</taxon>
    </lineage>
</organism>
<dbReference type="InterPro" id="IPR039261">
    <property type="entry name" value="FNR_nucleotide-bd"/>
</dbReference>
<keyword evidence="9" id="KW-0812">Transmembrane</keyword>
<evidence type="ECO:0000256" key="5">
    <source>
        <dbReference type="ARBA" id="ARBA00022827"/>
    </source>
</evidence>